<proteinExistence type="predicted"/>
<dbReference type="PANTHER" id="PTHR24148:SF73">
    <property type="entry name" value="HET DOMAIN PROTEIN (AFU_ORTHOLOGUE AFUA_8G01020)"/>
    <property type="match status" value="1"/>
</dbReference>
<feature type="domain" description="Heterokaryon incompatibility" evidence="1">
    <location>
        <begin position="54"/>
        <end position="239"/>
    </location>
</feature>
<evidence type="ECO:0000313" key="3">
    <source>
        <dbReference type="Proteomes" id="UP001239445"/>
    </source>
</evidence>
<dbReference type="AlphaFoldDB" id="A0AAJ0BKR8"/>
<comment type="caution">
    <text evidence="2">The sequence shown here is derived from an EMBL/GenBank/DDBJ whole genome shotgun (WGS) entry which is preliminary data.</text>
</comment>
<dbReference type="Pfam" id="PF26639">
    <property type="entry name" value="Het-6_barrel"/>
    <property type="match status" value="1"/>
</dbReference>
<accession>A0AAJ0BKR8</accession>
<evidence type="ECO:0000259" key="1">
    <source>
        <dbReference type="Pfam" id="PF06985"/>
    </source>
</evidence>
<sequence length="758" mass="84422">MADLSGIDRIYRQLPSSRSVRLLRIHGRAQRPGICDPVIAVSLDMVDLDTAPPFDALSYTWGSAVCEELGPSLLLPTKKRQNVLSCEDTIIPIRPNLHDALDMLLDTYDETRADFIWIDALCINQDDKNERASQVRIMDELYMRAASVIVWLGQDDRTTPAALATLEKLAVLGRDAVPCSLDDQDRAQASVSHIGIDDLLNQAVHTSKLGIEPITLSAWISLIAFFSRPYFSRVWVIQEVTLARRIVAICGRRVINWESIVAASFCVLYTGWQHYLSKGSVMELVHGTGEAAVFKQFLADDRACNGSTRLLSLVGCYQLFRMPLEIEFSETQPFQDAPRERQVLALLFELIQYATSLLLDARGSGASDPRDNVFALIGMVHAKSHHDDVFHRDECRFSRLVDISYDHPTNFVYTQITRNILRVQRNLAVLESRETTSERSIEGLPSWVPDFSIGQTPARFHVTGHCASSGLGKPPFPHTPQTNEDYFLLSVRGLCVGKVVDKDRTLEWESPGRQFDEICRVAMNLPFSYPLQQPAILGHPRPTSRAEVVARTCIANGWVDHHEELDDDVTELASHFLHHLAGCISATRSEDIRRDPSLLSRAVSRTKLALSRTKGLTKQRRHIWQLIGEEPSNSAFSPGALTEALSCFRDQPGLQAVNHNGPGPHAKYRGAAAYVTRQRRVFRTDTGLLGLGPEDLKEGDEAWVLAGMSTVAMLRRGKAISTSSEEARYEFLGAAYVHGIMHGEAVAEDCIPANIVLV</sequence>
<organism evidence="2 3">
    <name type="scientific">Echria macrotheca</name>
    <dbReference type="NCBI Taxonomy" id="438768"/>
    <lineage>
        <taxon>Eukaryota</taxon>
        <taxon>Fungi</taxon>
        <taxon>Dikarya</taxon>
        <taxon>Ascomycota</taxon>
        <taxon>Pezizomycotina</taxon>
        <taxon>Sordariomycetes</taxon>
        <taxon>Sordariomycetidae</taxon>
        <taxon>Sordariales</taxon>
        <taxon>Schizotheciaceae</taxon>
        <taxon>Echria</taxon>
    </lineage>
</organism>
<protein>
    <submittedName>
        <fullName evidence="2">Heterokaryon incompatibility protein-domain-containing protein</fullName>
    </submittedName>
</protein>
<keyword evidence="3" id="KW-1185">Reference proteome</keyword>
<evidence type="ECO:0000313" key="2">
    <source>
        <dbReference type="EMBL" id="KAK1760089.1"/>
    </source>
</evidence>
<reference evidence="2" key="1">
    <citation type="submission" date="2023-06" db="EMBL/GenBank/DDBJ databases">
        <title>Genome-scale phylogeny and comparative genomics of the fungal order Sordariales.</title>
        <authorList>
            <consortium name="Lawrence Berkeley National Laboratory"/>
            <person name="Hensen N."/>
            <person name="Bonometti L."/>
            <person name="Westerberg I."/>
            <person name="Brannstrom I.O."/>
            <person name="Guillou S."/>
            <person name="Cros-Aarteil S."/>
            <person name="Calhoun S."/>
            <person name="Haridas S."/>
            <person name="Kuo A."/>
            <person name="Mondo S."/>
            <person name="Pangilinan J."/>
            <person name="Riley R."/>
            <person name="Labutti K."/>
            <person name="Andreopoulos B."/>
            <person name="Lipzen A."/>
            <person name="Chen C."/>
            <person name="Yanf M."/>
            <person name="Daum C."/>
            <person name="Ng V."/>
            <person name="Clum A."/>
            <person name="Steindorff A."/>
            <person name="Ohm R."/>
            <person name="Martin F."/>
            <person name="Silar P."/>
            <person name="Natvig D."/>
            <person name="Lalanne C."/>
            <person name="Gautier V."/>
            <person name="Ament-Velasquez S.L."/>
            <person name="Kruys A."/>
            <person name="Hutchinson M.I."/>
            <person name="Powell A.J."/>
            <person name="Barry K."/>
            <person name="Miller A.N."/>
            <person name="Grigoriev I.V."/>
            <person name="Debuchy R."/>
            <person name="Gladieux P."/>
            <person name="Thoren M.H."/>
            <person name="Johannesson H."/>
        </authorList>
    </citation>
    <scope>NUCLEOTIDE SEQUENCE</scope>
    <source>
        <strain evidence="2">PSN4</strain>
    </source>
</reference>
<dbReference type="Proteomes" id="UP001239445">
    <property type="component" value="Unassembled WGS sequence"/>
</dbReference>
<dbReference type="PANTHER" id="PTHR24148">
    <property type="entry name" value="ANKYRIN REPEAT DOMAIN-CONTAINING PROTEIN 39 HOMOLOG-RELATED"/>
    <property type="match status" value="1"/>
</dbReference>
<dbReference type="Pfam" id="PF06985">
    <property type="entry name" value="HET"/>
    <property type="match status" value="1"/>
</dbReference>
<gene>
    <name evidence="2" type="ORF">QBC47DRAFT_455901</name>
</gene>
<name>A0AAJ0BKR8_9PEZI</name>
<dbReference type="EMBL" id="MU839827">
    <property type="protein sequence ID" value="KAK1760089.1"/>
    <property type="molecule type" value="Genomic_DNA"/>
</dbReference>
<dbReference type="InterPro" id="IPR010730">
    <property type="entry name" value="HET"/>
</dbReference>
<dbReference type="InterPro" id="IPR052895">
    <property type="entry name" value="HetReg/Transcr_Mod"/>
</dbReference>